<dbReference type="HOGENOM" id="CLU_3293101_0_0_6"/>
<proteinExistence type="predicted"/>
<gene>
    <name evidence="1" type="ordered locus">Nhal_1767</name>
</gene>
<name>D5C2Z6_NITHN</name>
<dbReference type="STRING" id="472759.Nhal_1767"/>
<dbReference type="AlphaFoldDB" id="D5C2Z6"/>
<accession>D5C2Z6</accession>
<dbReference type="Proteomes" id="UP000001844">
    <property type="component" value="Chromosome"/>
</dbReference>
<evidence type="ECO:0000313" key="2">
    <source>
        <dbReference type="Proteomes" id="UP000001844"/>
    </source>
</evidence>
<organism evidence="1 2">
    <name type="scientific">Nitrosococcus halophilus (strain Nc4)</name>
    <dbReference type="NCBI Taxonomy" id="472759"/>
    <lineage>
        <taxon>Bacteria</taxon>
        <taxon>Pseudomonadati</taxon>
        <taxon>Pseudomonadota</taxon>
        <taxon>Gammaproteobacteria</taxon>
        <taxon>Chromatiales</taxon>
        <taxon>Chromatiaceae</taxon>
        <taxon>Nitrosococcus</taxon>
    </lineage>
</organism>
<protein>
    <submittedName>
        <fullName evidence="1">Uncharacterized protein</fullName>
    </submittedName>
</protein>
<dbReference type="EMBL" id="CP001798">
    <property type="protein sequence ID" value="ADE14888.1"/>
    <property type="molecule type" value="Genomic_DNA"/>
</dbReference>
<dbReference type="KEGG" id="nhl:Nhal_1767"/>
<keyword evidence="2" id="KW-1185">Reference proteome</keyword>
<reference evidence="2" key="1">
    <citation type="submission" date="2010-04" db="EMBL/GenBank/DDBJ databases">
        <title>Complete genome sequence of Nitrosococcus halophilus Nc4, a salt-adapted, aerobic obligate ammonia-oxidizing sulfur purple bacterium.</title>
        <authorList>
            <consortium name="US DOE Joint Genome Institute"/>
            <person name="Campbell M.A."/>
            <person name="Malfatti S.A."/>
            <person name="Chain P.S.G."/>
            <person name="Heidelberg J.F."/>
            <person name="Ward B.B."/>
            <person name="Klotz M.G."/>
        </authorList>
    </citation>
    <scope>NUCLEOTIDE SEQUENCE [LARGE SCALE GENOMIC DNA]</scope>
    <source>
        <strain evidence="2">Nc4</strain>
    </source>
</reference>
<evidence type="ECO:0000313" key="1">
    <source>
        <dbReference type="EMBL" id="ADE14888.1"/>
    </source>
</evidence>
<sequence>MESFSKINRLGNNSDYLERGKNRFQRSHFFQIAGAVRFDG</sequence>